<evidence type="ECO:0000313" key="2">
    <source>
        <dbReference type="Proteomes" id="UP000199645"/>
    </source>
</evidence>
<proteinExistence type="predicted"/>
<reference evidence="1 2" key="1">
    <citation type="submission" date="2016-10" db="EMBL/GenBank/DDBJ databases">
        <authorList>
            <person name="de Groot N.N."/>
        </authorList>
    </citation>
    <scope>NUCLEOTIDE SEQUENCE [LARGE SCALE GENOMIC DNA]</scope>
    <source>
        <strain evidence="1 2">DSM 43019</strain>
    </source>
</reference>
<keyword evidence="2" id="KW-1185">Reference proteome</keyword>
<dbReference type="EMBL" id="FONV01000001">
    <property type="protein sequence ID" value="SFE32666.1"/>
    <property type="molecule type" value="Genomic_DNA"/>
</dbReference>
<organism evidence="1 2">
    <name type="scientific">Actinoplanes philippinensis</name>
    <dbReference type="NCBI Taxonomy" id="35752"/>
    <lineage>
        <taxon>Bacteria</taxon>
        <taxon>Bacillati</taxon>
        <taxon>Actinomycetota</taxon>
        <taxon>Actinomycetes</taxon>
        <taxon>Micromonosporales</taxon>
        <taxon>Micromonosporaceae</taxon>
        <taxon>Actinoplanes</taxon>
    </lineage>
</organism>
<protein>
    <submittedName>
        <fullName evidence="1">Uncharacterized protein</fullName>
    </submittedName>
</protein>
<dbReference type="AlphaFoldDB" id="A0A1I1ZLT8"/>
<accession>A0A1I1ZLT8</accession>
<gene>
    <name evidence="1" type="ORF">SAMN05421541_101178</name>
</gene>
<evidence type="ECO:0000313" key="1">
    <source>
        <dbReference type="EMBL" id="SFE32666.1"/>
    </source>
</evidence>
<dbReference type="Proteomes" id="UP000199645">
    <property type="component" value="Unassembled WGS sequence"/>
</dbReference>
<dbReference type="STRING" id="35752.SAMN05421541_101178"/>
<sequence>MVAAMISGVTASTGSYSYRWIPATGRRENPMVRLAAALGLTTDELRARLDTGRSLDDVAAERGVAHDDLISVIKSGLTPEIAAGGADEIAERIAGTIHAGPDTTLPPLPGGPLGENAGLRDETKLAAIGRLLGMSAADVAAAATGPYRLIDLLKSKDVDLSALRGVLTSGDLVDVLA</sequence>
<name>A0A1I1ZLT8_9ACTN</name>